<dbReference type="EMBL" id="PDLM01000013">
    <property type="protein sequence ID" value="RDW63508.1"/>
    <property type="molecule type" value="Genomic_DNA"/>
</dbReference>
<dbReference type="Proteomes" id="UP000256645">
    <property type="component" value="Unassembled WGS sequence"/>
</dbReference>
<gene>
    <name evidence="2" type="ORF">BP6252_11053</name>
</gene>
<feature type="compositionally biased region" description="Basic and acidic residues" evidence="1">
    <location>
        <begin position="54"/>
        <end position="64"/>
    </location>
</feature>
<name>A0A3D8QP98_9HELO</name>
<protein>
    <submittedName>
        <fullName evidence="2">Uncharacterized protein</fullName>
    </submittedName>
</protein>
<feature type="region of interest" description="Disordered" evidence="1">
    <location>
        <begin position="27"/>
        <end position="68"/>
    </location>
</feature>
<comment type="caution">
    <text evidence="2">The sequence shown here is derived from an EMBL/GenBank/DDBJ whole genome shotgun (WGS) entry which is preliminary data.</text>
</comment>
<organism evidence="2 3">
    <name type="scientific">Coleophoma cylindrospora</name>
    <dbReference type="NCBI Taxonomy" id="1849047"/>
    <lineage>
        <taxon>Eukaryota</taxon>
        <taxon>Fungi</taxon>
        <taxon>Dikarya</taxon>
        <taxon>Ascomycota</taxon>
        <taxon>Pezizomycotina</taxon>
        <taxon>Leotiomycetes</taxon>
        <taxon>Helotiales</taxon>
        <taxon>Dermateaceae</taxon>
        <taxon>Coleophoma</taxon>
    </lineage>
</organism>
<proteinExistence type="predicted"/>
<evidence type="ECO:0000313" key="2">
    <source>
        <dbReference type="EMBL" id="RDW63508.1"/>
    </source>
</evidence>
<evidence type="ECO:0000256" key="1">
    <source>
        <dbReference type="SAM" id="MobiDB-lite"/>
    </source>
</evidence>
<dbReference type="AlphaFoldDB" id="A0A3D8QP98"/>
<evidence type="ECO:0000313" key="3">
    <source>
        <dbReference type="Proteomes" id="UP000256645"/>
    </source>
</evidence>
<sequence>MASPGQGRGRDRNTAQHAPRCFMPHDWLLGASDCPSRPQQLAEPEPEDSSAWDASEKQYRRPDAHGWASRETCAVPRAVRQVALSDKARRRSPWQLPS</sequence>
<accession>A0A3D8QP98</accession>
<keyword evidence="3" id="KW-1185">Reference proteome</keyword>
<reference evidence="2 3" key="1">
    <citation type="journal article" date="2018" name="IMA Fungus">
        <title>IMA Genome-F 9: Draft genome sequence of Annulohypoxylon stygium, Aspergillus mulundensis, Berkeleyomyces basicola (syn. Thielaviopsis basicola), Ceratocystis smalleyi, two Cercospora beticola strains, Coleophoma cylindrospora, Fusarium fracticaudum, Phialophora cf. hyalina, and Morchella septimelata.</title>
        <authorList>
            <person name="Wingfield B.D."/>
            <person name="Bills G.F."/>
            <person name="Dong Y."/>
            <person name="Huang W."/>
            <person name="Nel W.J."/>
            <person name="Swalarsk-Parry B.S."/>
            <person name="Vaghefi N."/>
            <person name="Wilken P.M."/>
            <person name="An Z."/>
            <person name="de Beer Z.W."/>
            <person name="De Vos L."/>
            <person name="Chen L."/>
            <person name="Duong T.A."/>
            <person name="Gao Y."/>
            <person name="Hammerbacher A."/>
            <person name="Kikkert J.R."/>
            <person name="Li Y."/>
            <person name="Li H."/>
            <person name="Li K."/>
            <person name="Li Q."/>
            <person name="Liu X."/>
            <person name="Ma X."/>
            <person name="Naidoo K."/>
            <person name="Pethybridge S.J."/>
            <person name="Sun J."/>
            <person name="Steenkamp E.T."/>
            <person name="van der Nest M.A."/>
            <person name="van Wyk S."/>
            <person name="Wingfield M.J."/>
            <person name="Xiong C."/>
            <person name="Yue Q."/>
            <person name="Zhang X."/>
        </authorList>
    </citation>
    <scope>NUCLEOTIDE SEQUENCE [LARGE SCALE GENOMIC DNA]</scope>
    <source>
        <strain evidence="2 3">BP6252</strain>
    </source>
</reference>